<dbReference type="Proteomes" id="UP001497497">
    <property type="component" value="Unassembled WGS sequence"/>
</dbReference>
<proteinExistence type="predicted"/>
<evidence type="ECO:0000256" key="5">
    <source>
        <dbReference type="SAM" id="Phobius"/>
    </source>
</evidence>
<gene>
    <name evidence="7" type="ORF">GSLYS_00017261001</name>
</gene>
<keyword evidence="4 5" id="KW-0472">Membrane</keyword>
<comment type="subcellular location">
    <subcellularLocation>
        <location evidence="1">Membrane</location>
    </subcellularLocation>
</comment>
<evidence type="ECO:0000256" key="4">
    <source>
        <dbReference type="ARBA" id="ARBA00023136"/>
    </source>
</evidence>
<feature type="non-terminal residue" evidence="7">
    <location>
        <position position="82"/>
    </location>
</feature>
<comment type="caution">
    <text evidence="7">The sequence shown here is derived from an EMBL/GenBank/DDBJ whole genome shotgun (WGS) entry which is preliminary data.</text>
</comment>
<dbReference type="Gene3D" id="1.20.1070.10">
    <property type="entry name" value="Rhodopsin 7-helix transmembrane proteins"/>
    <property type="match status" value="1"/>
</dbReference>
<evidence type="ECO:0000313" key="7">
    <source>
        <dbReference type="EMBL" id="CAL1543748.1"/>
    </source>
</evidence>
<evidence type="ECO:0000256" key="3">
    <source>
        <dbReference type="ARBA" id="ARBA00022989"/>
    </source>
</evidence>
<feature type="transmembrane region" description="Helical" evidence="5">
    <location>
        <begin position="50"/>
        <end position="69"/>
    </location>
</feature>
<keyword evidence="2 5" id="KW-0812">Transmembrane</keyword>
<dbReference type="AlphaFoldDB" id="A0AAV2IA89"/>
<keyword evidence="8" id="KW-1185">Reference proteome</keyword>
<accession>A0AAV2IA89</accession>
<dbReference type="InterPro" id="IPR017452">
    <property type="entry name" value="GPCR_Rhodpsn_7TM"/>
</dbReference>
<feature type="transmembrane region" description="Helical" evidence="5">
    <location>
        <begin position="9"/>
        <end position="30"/>
    </location>
</feature>
<evidence type="ECO:0000259" key="6">
    <source>
        <dbReference type="PROSITE" id="PS50262"/>
    </source>
</evidence>
<evidence type="ECO:0000313" key="8">
    <source>
        <dbReference type="Proteomes" id="UP001497497"/>
    </source>
</evidence>
<dbReference type="SUPFAM" id="SSF81321">
    <property type="entry name" value="Family A G protein-coupled receptor-like"/>
    <property type="match status" value="1"/>
</dbReference>
<keyword evidence="3 5" id="KW-1133">Transmembrane helix</keyword>
<reference evidence="7 8" key="1">
    <citation type="submission" date="2024-04" db="EMBL/GenBank/DDBJ databases">
        <authorList>
            <consortium name="Genoscope - CEA"/>
            <person name="William W."/>
        </authorList>
    </citation>
    <scope>NUCLEOTIDE SEQUENCE [LARGE SCALE GENOMIC DNA]</scope>
</reference>
<dbReference type="GO" id="GO:0016020">
    <property type="term" value="C:membrane"/>
    <property type="evidence" value="ECO:0007669"/>
    <property type="project" value="UniProtKB-SubCell"/>
</dbReference>
<evidence type="ECO:0000256" key="1">
    <source>
        <dbReference type="ARBA" id="ARBA00004370"/>
    </source>
</evidence>
<evidence type="ECO:0000256" key="2">
    <source>
        <dbReference type="ARBA" id="ARBA00022692"/>
    </source>
</evidence>
<dbReference type="PROSITE" id="PS50262">
    <property type="entry name" value="G_PROTEIN_RECEP_F1_2"/>
    <property type="match status" value="1"/>
</dbReference>
<name>A0AAV2IA89_LYMST</name>
<sequence>MFDRTTRMLLAITLVFIIAYLPFISLELIKYAAPGLFASMSGVSLAAHNLFWRSYLINSCANAIIYCMYDLRFRRESLKIIS</sequence>
<organism evidence="7 8">
    <name type="scientific">Lymnaea stagnalis</name>
    <name type="common">Great pond snail</name>
    <name type="synonym">Helix stagnalis</name>
    <dbReference type="NCBI Taxonomy" id="6523"/>
    <lineage>
        <taxon>Eukaryota</taxon>
        <taxon>Metazoa</taxon>
        <taxon>Spiralia</taxon>
        <taxon>Lophotrochozoa</taxon>
        <taxon>Mollusca</taxon>
        <taxon>Gastropoda</taxon>
        <taxon>Heterobranchia</taxon>
        <taxon>Euthyneura</taxon>
        <taxon>Panpulmonata</taxon>
        <taxon>Hygrophila</taxon>
        <taxon>Lymnaeoidea</taxon>
        <taxon>Lymnaeidae</taxon>
        <taxon>Lymnaea</taxon>
    </lineage>
</organism>
<dbReference type="EMBL" id="CAXITT010000573">
    <property type="protein sequence ID" value="CAL1543748.1"/>
    <property type="molecule type" value="Genomic_DNA"/>
</dbReference>
<feature type="domain" description="G-protein coupled receptors family 1 profile" evidence="6">
    <location>
        <begin position="1"/>
        <end position="66"/>
    </location>
</feature>
<protein>
    <recommendedName>
        <fullName evidence="6">G-protein coupled receptors family 1 profile domain-containing protein</fullName>
    </recommendedName>
</protein>